<dbReference type="PANTHER" id="PTHR42756:SF1">
    <property type="entry name" value="TRANSCRIPTIONAL REPRESSOR OF EMRAB OPERON"/>
    <property type="match status" value="1"/>
</dbReference>
<evidence type="ECO:0000256" key="3">
    <source>
        <dbReference type="ARBA" id="ARBA00023163"/>
    </source>
</evidence>
<dbReference type="InterPro" id="IPR036390">
    <property type="entry name" value="WH_DNA-bd_sf"/>
</dbReference>
<dbReference type="Gene3D" id="1.10.10.10">
    <property type="entry name" value="Winged helix-like DNA-binding domain superfamily/Winged helix DNA-binding domain"/>
    <property type="match status" value="1"/>
</dbReference>
<feature type="region of interest" description="Disordered" evidence="4">
    <location>
        <begin position="1"/>
        <end position="35"/>
    </location>
</feature>
<keyword evidence="3" id="KW-0804">Transcription</keyword>
<keyword evidence="2 6" id="KW-0238">DNA-binding</keyword>
<evidence type="ECO:0000313" key="7">
    <source>
        <dbReference type="Proteomes" id="UP000219439"/>
    </source>
</evidence>
<evidence type="ECO:0000256" key="1">
    <source>
        <dbReference type="ARBA" id="ARBA00023015"/>
    </source>
</evidence>
<gene>
    <name evidence="6" type="ORF">SAMN06265368_0415</name>
</gene>
<dbReference type="OrthoDB" id="8588347at2"/>
<organism evidence="6 7">
    <name type="scientific">Cohaesibacter gelatinilyticus</name>
    <dbReference type="NCBI Taxonomy" id="372072"/>
    <lineage>
        <taxon>Bacteria</taxon>
        <taxon>Pseudomonadati</taxon>
        <taxon>Pseudomonadota</taxon>
        <taxon>Alphaproteobacteria</taxon>
        <taxon>Hyphomicrobiales</taxon>
        <taxon>Cohaesibacteraceae</taxon>
    </lineage>
</organism>
<evidence type="ECO:0000256" key="2">
    <source>
        <dbReference type="ARBA" id="ARBA00023125"/>
    </source>
</evidence>
<protein>
    <submittedName>
        <fullName evidence="6">DNA-binding transcriptional regulator, MarR family</fullName>
    </submittedName>
</protein>
<keyword evidence="1" id="KW-0805">Transcription regulation</keyword>
<dbReference type="Proteomes" id="UP000219439">
    <property type="component" value="Unassembled WGS sequence"/>
</dbReference>
<name>A0A285NAC9_9HYPH</name>
<dbReference type="InterPro" id="IPR023187">
    <property type="entry name" value="Tscrpt_reg_MarR-type_CS"/>
</dbReference>
<accession>A0A285NAC9</accession>
<dbReference type="SMART" id="SM00347">
    <property type="entry name" value="HTH_MARR"/>
    <property type="match status" value="1"/>
</dbReference>
<evidence type="ECO:0000256" key="4">
    <source>
        <dbReference type="SAM" id="MobiDB-lite"/>
    </source>
</evidence>
<evidence type="ECO:0000313" key="6">
    <source>
        <dbReference type="EMBL" id="SNZ06425.1"/>
    </source>
</evidence>
<dbReference type="AlphaFoldDB" id="A0A285NAC9"/>
<feature type="domain" description="HTH marR-type" evidence="5">
    <location>
        <begin position="29"/>
        <end position="160"/>
    </location>
</feature>
<dbReference type="PROSITE" id="PS50995">
    <property type="entry name" value="HTH_MARR_2"/>
    <property type="match status" value="1"/>
</dbReference>
<dbReference type="SUPFAM" id="SSF46785">
    <property type="entry name" value="Winged helix' DNA-binding domain"/>
    <property type="match status" value="1"/>
</dbReference>
<dbReference type="PRINTS" id="PR00598">
    <property type="entry name" value="HTHMARR"/>
</dbReference>
<dbReference type="PROSITE" id="PS01117">
    <property type="entry name" value="HTH_MARR_1"/>
    <property type="match status" value="1"/>
</dbReference>
<sequence length="179" mass="20144">MAKQTTPTQILPCDGQKQESLPQSPPSPPHSLGSRLNRATRFINQLAESNLARHDLTLPQWVVLTALWRSNGLKITHLADYCNNGQPALSRILDRMEAKDLVERCASPADRREVRVFLTEKGRSLSYLKEYLQQFNQAMMTGLNEQQQQMLFDLLDHLLVNGKKIEAGEITLAPIGPEA</sequence>
<dbReference type="GO" id="GO:0003677">
    <property type="term" value="F:DNA binding"/>
    <property type="evidence" value="ECO:0007669"/>
    <property type="project" value="UniProtKB-KW"/>
</dbReference>
<keyword evidence="7" id="KW-1185">Reference proteome</keyword>
<dbReference type="RefSeq" id="WP_097151742.1">
    <property type="nucleotide sequence ID" value="NZ_OBEL01000001.1"/>
</dbReference>
<dbReference type="PANTHER" id="PTHR42756">
    <property type="entry name" value="TRANSCRIPTIONAL REGULATOR, MARR"/>
    <property type="match status" value="1"/>
</dbReference>
<reference evidence="6 7" key="1">
    <citation type="submission" date="2017-09" db="EMBL/GenBank/DDBJ databases">
        <authorList>
            <person name="Ehlers B."/>
            <person name="Leendertz F.H."/>
        </authorList>
    </citation>
    <scope>NUCLEOTIDE SEQUENCE [LARGE SCALE GENOMIC DNA]</scope>
    <source>
        <strain evidence="6 7">DSM 18289</strain>
    </source>
</reference>
<proteinExistence type="predicted"/>
<evidence type="ECO:0000259" key="5">
    <source>
        <dbReference type="PROSITE" id="PS50995"/>
    </source>
</evidence>
<dbReference type="EMBL" id="OBEL01000001">
    <property type="protein sequence ID" value="SNZ06425.1"/>
    <property type="molecule type" value="Genomic_DNA"/>
</dbReference>
<dbReference type="InterPro" id="IPR000835">
    <property type="entry name" value="HTH_MarR-typ"/>
</dbReference>
<dbReference type="Pfam" id="PF01047">
    <property type="entry name" value="MarR"/>
    <property type="match status" value="1"/>
</dbReference>
<dbReference type="InterPro" id="IPR036388">
    <property type="entry name" value="WH-like_DNA-bd_sf"/>
</dbReference>
<dbReference type="GO" id="GO:0003700">
    <property type="term" value="F:DNA-binding transcription factor activity"/>
    <property type="evidence" value="ECO:0007669"/>
    <property type="project" value="InterPro"/>
</dbReference>